<dbReference type="EMBL" id="MCFA01000009">
    <property type="protein sequence ID" value="ORY17962.1"/>
    <property type="molecule type" value="Genomic_DNA"/>
</dbReference>
<evidence type="ECO:0000313" key="5">
    <source>
        <dbReference type="Proteomes" id="UP000193144"/>
    </source>
</evidence>
<dbReference type="InterPro" id="IPR000198">
    <property type="entry name" value="RhoGAP_dom"/>
</dbReference>
<organism evidence="4 5">
    <name type="scientific">Clohesyomyces aquaticus</name>
    <dbReference type="NCBI Taxonomy" id="1231657"/>
    <lineage>
        <taxon>Eukaryota</taxon>
        <taxon>Fungi</taxon>
        <taxon>Dikarya</taxon>
        <taxon>Ascomycota</taxon>
        <taxon>Pezizomycotina</taxon>
        <taxon>Dothideomycetes</taxon>
        <taxon>Pleosporomycetidae</taxon>
        <taxon>Pleosporales</taxon>
        <taxon>Lindgomycetaceae</taxon>
        <taxon>Clohesyomyces</taxon>
    </lineage>
</organism>
<dbReference type="PANTHER" id="PTHR15228:SF25">
    <property type="entry name" value="F-BAR DOMAIN-CONTAINING PROTEIN"/>
    <property type="match status" value="1"/>
</dbReference>
<feature type="compositionally biased region" description="Polar residues" evidence="2">
    <location>
        <begin position="46"/>
        <end position="71"/>
    </location>
</feature>
<feature type="domain" description="Rho-GAP" evidence="3">
    <location>
        <begin position="123"/>
        <end position="319"/>
    </location>
</feature>
<keyword evidence="5" id="KW-1185">Reference proteome</keyword>
<protein>
    <submittedName>
        <fullName evidence="4">Rho GTPase activation protein</fullName>
    </submittedName>
</protein>
<dbReference type="GO" id="GO:0005938">
    <property type="term" value="C:cell cortex"/>
    <property type="evidence" value="ECO:0007669"/>
    <property type="project" value="TreeGrafter"/>
</dbReference>
<evidence type="ECO:0000313" key="4">
    <source>
        <dbReference type="EMBL" id="ORY17962.1"/>
    </source>
</evidence>
<dbReference type="GO" id="GO:0007165">
    <property type="term" value="P:signal transduction"/>
    <property type="evidence" value="ECO:0007669"/>
    <property type="project" value="InterPro"/>
</dbReference>
<dbReference type="InterPro" id="IPR008936">
    <property type="entry name" value="Rho_GTPase_activation_prot"/>
</dbReference>
<name>A0A1Y2A632_9PLEO</name>
<dbReference type="Pfam" id="PF00620">
    <property type="entry name" value="RhoGAP"/>
    <property type="match status" value="1"/>
</dbReference>
<dbReference type="SUPFAM" id="SSF48350">
    <property type="entry name" value="GTPase activation domain, GAP"/>
    <property type="match status" value="1"/>
</dbReference>
<dbReference type="Gene3D" id="1.10.555.10">
    <property type="entry name" value="Rho GTPase activation protein"/>
    <property type="match status" value="1"/>
</dbReference>
<dbReference type="GO" id="GO:0005096">
    <property type="term" value="F:GTPase activator activity"/>
    <property type="evidence" value="ECO:0007669"/>
    <property type="project" value="UniProtKB-KW"/>
</dbReference>
<dbReference type="AlphaFoldDB" id="A0A1Y2A632"/>
<gene>
    <name evidence="4" type="ORF">BCR34DRAFT_377298</name>
</gene>
<evidence type="ECO:0000259" key="3">
    <source>
        <dbReference type="PROSITE" id="PS50238"/>
    </source>
</evidence>
<dbReference type="GO" id="GO:0060237">
    <property type="term" value="P:regulation of fungal-type cell wall organization"/>
    <property type="evidence" value="ECO:0007669"/>
    <property type="project" value="TreeGrafter"/>
</dbReference>
<evidence type="ECO:0000256" key="1">
    <source>
        <dbReference type="ARBA" id="ARBA00022468"/>
    </source>
</evidence>
<sequence>MASPSVAVFGTPTELLGAGYGHEVELRKISRNRAWLKELGPMGTMPHTNQTTGETSSSQNRQSSLTPSTAVSGRPRRSKGFRFSSWIKNSPKSKKESKAHEQEVRGIFGVSLITSIPYANATISLLNTPGESYIYGYVPVIVAKCGVYLKEKALNDPGGVFTNPDFESARVTELTTIFDCPPRWGKGLDWTGYSTHDAAEVLRRYLVSLPEPLMTGSPTEWVKPLKPYLDAHTTPSTSQSVSVISIYQQFMRDLPPLHRQLAVYLMDLFDCFADQSNVNGATTSRIAERFVEAFFASSPNLSDQKRVLEFLITNQEHFSAGMSIKIDQNYNSASETKSVSENKDTAEGRQSG</sequence>
<dbReference type="PANTHER" id="PTHR15228">
    <property type="entry name" value="SPERMATHECAL PHYSIOLOGY VARIANT"/>
    <property type="match status" value="1"/>
</dbReference>
<proteinExistence type="predicted"/>
<reference evidence="4 5" key="1">
    <citation type="submission" date="2016-07" db="EMBL/GenBank/DDBJ databases">
        <title>Pervasive Adenine N6-methylation of Active Genes in Fungi.</title>
        <authorList>
            <consortium name="DOE Joint Genome Institute"/>
            <person name="Mondo S.J."/>
            <person name="Dannebaum R.O."/>
            <person name="Kuo R.C."/>
            <person name="Labutti K."/>
            <person name="Haridas S."/>
            <person name="Kuo A."/>
            <person name="Salamov A."/>
            <person name="Ahrendt S.R."/>
            <person name="Lipzen A."/>
            <person name="Sullivan W."/>
            <person name="Andreopoulos W.B."/>
            <person name="Clum A."/>
            <person name="Lindquist E."/>
            <person name="Daum C."/>
            <person name="Ramamoorthy G.K."/>
            <person name="Gryganskyi A."/>
            <person name="Culley D."/>
            <person name="Magnuson J.K."/>
            <person name="James T.Y."/>
            <person name="O'Malley M.A."/>
            <person name="Stajich J.E."/>
            <person name="Spatafora J.W."/>
            <person name="Visel A."/>
            <person name="Grigoriev I.V."/>
        </authorList>
    </citation>
    <scope>NUCLEOTIDE SEQUENCE [LARGE SCALE GENOMIC DNA]</scope>
    <source>
        <strain evidence="4 5">CBS 115471</strain>
    </source>
</reference>
<evidence type="ECO:0000256" key="2">
    <source>
        <dbReference type="SAM" id="MobiDB-lite"/>
    </source>
</evidence>
<feature type="compositionally biased region" description="Basic and acidic residues" evidence="2">
    <location>
        <begin position="338"/>
        <end position="352"/>
    </location>
</feature>
<feature type="region of interest" description="Disordered" evidence="2">
    <location>
        <begin position="39"/>
        <end position="78"/>
    </location>
</feature>
<keyword evidence="1" id="KW-0343">GTPase activation</keyword>
<accession>A0A1Y2A632</accession>
<dbReference type="STRING" id="1231657.A0A1Y2A632"/>
<dbReference type="Proteomes" id="UP000193144">
    <property type="component" value="Unassembled WGS sequence"/>
</dbReference>
<dbReference type="OrthoDB" id="3196451at2759"/>
<dbReference type="PROSITE" id="PS50238">
    <property type="entry name" value="RHOGAP"/>
    <property type="match status" value="1"/>
</dbReference>
<comment type="caution">
    <text evidence="4">The sequence shown here is derived from an EMBL/GenBank/DDBJ whole genome shotgun (WGS) entry which is preliminary data.</text>
</comment>
<feature type="region of interest" description="Disordered" evidence="2">
    <location>
        <begin position="333"/>
        <end position="352"/>
    </location>
</feature>
<dbReference type="InterPro" id="IPR051025">
    <property type="entry name" value="RhoGAP"/>
</dbReference>
<dbReference type="SMART" id="SM00324">
    <property type="entry name" value="RhoGAP"/>
    <property type="match status" value="1"/>
</dbReference>